<dbReference type="GeneID" id="89590005"/>
<reference evidence="1 2" key="1">
    <citation type="journal article" date="2015" name="Genome Announc.">
        <title>Expanding the biotechnology potential of lactobacilli through comparative genomics of 213 strains and associated genera.</title>
        <authorList>
            <person name="Sun Z."/>
            <person name="Harris H.M."/>
            <person name="McCann A."/>
            <person name="Guo C."/>
            <person name="Argimon S."/>
            <person name="Zhang W."/>
            <person name="Yang X."/>
            <person name="Jeffery I.B."/>
            <person name="Cooney J.C."/>
            <person name="Kagawa T.F."/>
            <person name="Liu W."/>
            <person name="Song Y."/>
            <person name="Salvetti E."/>
            <person name="Wrobel A."/>
            <person name="Rasinkangas P."/>
            <person name="Parkhill J."/>
            <person name="Rea M.C."/>
            <person name="O'Sullivan O."/>
            <person name="Ritari J."/>
            <person name="Douillard F.P."/>
            <person name="Paul Ross R."/>
            <person name="Yang R."/>
            <person name="Briner A.E."/>
            <person name="Felis G.E."/>
            <person name="de Vos W.M."/>
            <person name="Barrangou R."/>
            <person name="Klaenhammer T.R."/>
            <person name="Caufield P.W."/>
            <person name="Cui Y."/>
            <person name="Zhang H."/>
            <person name="O'Toole P.W."/>
        </authorList>
    </citation>
    <scope>NUCLEOTIDE SEQUENCE [LARGE SCALE GENOMIC DNA]</scope>
    <source>
        <strain evidence="1 2">DSM 20623</strain>
    </source>
</reference>
<evidence type="ECO:0000313" key="2">
    <source>
        <dbReference type="Proteomes" id="UP000051658"/>
    </source>
</evidence>
<keyword evidence="2" id="KW-1185">Reference proteome</keyword>
<protein>
    <submittedName>
        <fullName evidence="1">Uncharacterized protein</fullName>
    </submittedName>
</protein>
<gene>
    <name evidence="1" type="ORF">IV74_GL000929</name>
</gene>
<evidence type="ECO:0000313" key="1">
    <source>
        <dbReference type="EMBL" id="KRN56681.1"/>
    </source>
</evidence>
<name>A0A0R2HVG7_CARDV</name>
<accession>A0A0R2HVG7</accession>
<dbReference type="EMBL" id="JQBS01000024">
    <property type="protein sequence ID" value="KRN56681.1"/>
    <property type="molecule type" value="Genomic_DNA"/>
</dbReference>
<comment type="caution">
    <text evidence="1">The sequence shown here is derived from an EMBL/GenBank/DDBJ whole genome shotgun (WGS) entry which is preliminary data.</text>
</comment>
<proteinExistence type="predicted"/>
<sequence>MKLINYKNNDPESTNYNEYPLNITDASNQQLAFLVLKFLATVEKIYLEETGETKLPPSHSVAVIPTHLVSPVTDIYLYIMKTAANPSTPFSLFRIPKEKGSLTELDFQQKILQKMYPKDKMVTKLSLNHYYRQLRYLTEDECLGLCEKNIRLQIQAVISG</sequence>
<dbReference type="PATRIC" id="fig|1449336.4.peg.950"/>
<dbReference type="Proteomes" id="UP000051658">
    <property type="component" value="Unassembled WGS sequence"/>
</dbReference>
<dbReference type="AlphaFoldDB" id="A0A0R2HVG7"/>
<dbReference type="RefSeq" id="WP_034572925.1">
    <property type="nucleotide sequence ID" value="NZ_JQBS01000024.1"/>
</dbReference>
<organism evidence="1 2">
    <name type="scientific">Carnobacterium divergens DSM 20623</name>
    <dbReference type="NCBI Taxonomy" id="1449336"/>
    <lineage>
        <taxon>Bacteria</taxon>
        <taxon>Bacillati</taxon>
        <taxon>Bacillota</taxon>
        <taxon>Bacilli</taxon>
        <taxon>Lactobacillales</taxon>
        <taxon>Carnobacteriaceae</taxon>
        <taxon>Carnobacterium</taxon>
    </lineage>
</organism>